<dbReference type="WBParaSite" id="SCUD_0001597001-mRNA-1">
    <property type="protein sequence ID" value="SCUD_0001597001-mRNA-1"/>
    <property type="gene ID" value="SCUD_0001597001"/>
</dbReference>
<gene>
    <name evidence="11" type="ORF">SCUD_LOCUS15967</name>
</gene>
<evidence type="ECO:0000256" key="4">
    <source>
        <dbReference type="ARBA" id="ARBA00022448"/>
    </source>
</evidence>
<dbReference type="AlphaFoldDB" id="A0A183KLQ2"/>
<evidence type="ECO:0000256" key="1">
    <source>
        <dbReference type="ARBA" id="ARBA00004395"/>
    </source>
</evidence>
<keyword evidence="12" id="KW-1185">Reference proteome</keyword>
<comment type="similarity">
    <text evidence="2">Belongs to the COG4 family.</text>
</comment>
<sequence length="384" mass="43597">MNSNVCTIDDFSELKDLVEKSHNVKADVSDEIKNLLARRSEIEHKLKKINSLIPDFHKLQINAENSSRLVGCASKLALQLSGKVEQLDFVKNHVLNCVDKLSHIITVRNSAVGVKRCLIDSKLDEAAGYVFTYLEMERDIISLISRLSADNPDNNPLKTLDDSRQILVKMAIGKFDEYVSKRDEKNIVHLLKIFFLLGETNEGIRRFSTYLCSYISNKCEILITNYKSSSKSSEFASANLITEILEFVADTLKNNSMYVETYCGPGNVFGFVSSVHCVVDQYVKCVIERFYNYHHLDELCSVLKKLNSNSLNSKRHDSSAQSINKDKILDSNELGSDRVLIIEPIIVETLQIITCSELYLRFIQRRISADIKQCNLAENDFKST</sequence>
<reference evidence="13" key="1">
    <citation type="submission" date="2016-06" db="UniProtKB">
        <authorList>
            <consortium name="WormBaseParasite"/>
        </authorList>
    </citation>
    <scope>IDENTIFICATION</scope>
</reference>
<dbReference type="Pfam" id="PF08318">
    <property type="entry name" value="COG4_m"/>
    <property type="match status" value="1"/>
</dbReference>
<evidence type="ECO:0000313" key="11">
    <source>
        <dbReference type="EMBL" id="VDP60579.1"/>
    </source>
</evidence>
<dbReference type="InterPro" id="IPR013167">
    <property type="entry name" value="COG4_M"/>
</dbReference>
<feature type="domain" description="COG4 transport protein middle alpha-helical bundle" evidence="10">
    <location>
        <begin position="160"/>
        <end position="382"/>
    </location>
</feature>
<feature type="coiled-coil region" evidence="9">
    <location>
        <begin position="25"/>
        <end position="52"/>
    </location>
</feature>
<keyword evidence="5" id="KW-0653">Protein transport</keyword>
<evidence type="ECO:0000256" key="2">
    <source>
        <dbReference type="ARBA" id="ARBA00009215"/>
    </source>
</evidence>
<dbReference type="GO" id="GO:0000139">
    <property type="term" value="C:Golgi membrane"/>
    <property type="evidence" value="ECO:0007669"/>
    <property type="project" value="UniProtKB-SubCell"/>
</dbReference>
<name>A0A183KLQ2_9TREM</name>
<evidence type="ECO:0000256" key="9">
    <source>
        <dbReference type="SAM" id="Coils"/>
    </source>
</evidence>
<keyword evidence="4" id="KW-0813">Transport</keyword>
<organism evidence="13">
    <name type="scientific">Schistosoma curassoni</name>
    <dbReference type="NCBI Taxonomy" id="6186"/>
    <lineage>
        <taxon>Eukaryota</taxon>
        <taxon>Metazoa</taxon>
        <taxon>Spiralia</taxon>
        <taxon>Lophotrochozoa</taxon>
        <taxon>Platyhelminthes</taxon>
        <taxon>Trematoda</taxon>
        <taxon>Digenea</taxon>
        <taxon>Strigeidida</taxon>
        <taxon>Schistosomatoidea</taxon>
        <taxon>Schistosomatidae</taxon>
        <taxon>Schistosoma</taxon>
    </lineage>
</organism>
<evidence type="ECO:0000256" key="7">
    <source>
        <dbReference type="ARBA" id="ARBA00023136"/>
    </source>
</evidence>
<evidence type="ECO:0000259" key="10">
    <source>
        <dbReference type="SMART" id="SM00762"/>
    </source>
</evidence>
<evidence type="ECO:0000256" key="3">
    <source>
        <dbReference type="ARBA" id="ARBA00020975"/>
    </source>
</evidence>
<evidence type="ECO:0000256" key="6">
    <source>
        <dbReference type="ARBA" id="ARBA00023034"/>
    </source>
</evidence>
<reference evidence="11 12" key="2">
    <citation type="submission" date="2018-11" db="EMBL/GenBank/DDBJ databases">
        <authorList>
            <consortium name="Pathogen Informatics"/>
        </authorList>
    </citation>
    <scope>NUCLEOTIDE SEQUENCE [LARGE SCALE GENOMIC DNA]</scope>
    <source>
        <strain evidence="11">Dakar</strain>
        <strain evidence="12">Dakar, Senegal</strain>
    </source>
</reference>
<dbReference type="GO" id="GO:0015031">
    <property type="term" value="P:protein transport"/>
    <property type="evidence" value="ECO:0007669"/>
    <property type="project" value="UniProtKB-KW"/>
</dbReference>
<keyword evidence="6" id="KW-0333">Golgi apparatus</keyword>
<dbReference type="Proteomes" id="UP000279833">
    <property type="component" value="Unassembled WGS sequence"/>
</dbReference>
<dbReference type="Pfam" id="PF20663">
    <property type="entry name" value="COG4_N"/>
    <property type="match status" value="1"/>
</dbReference>
<evidence type="ECO:0000313" key="12">
    <source>
        <dbReference type="Proteomes" id="UP000279833"/>
    </source>
</evidence>
<accession>A0A183KLQ2</accession>
<proteinExistence type="inferred from homology"/>
<dbReference type="PANTHER" id="PTHR24016">
    <property type="entry name" value="CONSERVED OLIGOMERIC GOLGI COMPLEX SUBUNIT 4"/>
    <property type="match status" value="1"/>
</dbReference>
<dbReference type="EMBL" id="UZAK01038179">
    <property type="protein sequence ID" value="VDP60579.1"/>
    <property type="molecule type" value="Genomic_DNA"/>
</dbReference>
<dbReference type="SMART" id="SM00762">
    <property type="entry name" value="Cog4"/>
    <property type="match status" value="1"/>
</dbReference>
<evidence type="ECO:0000256" key="5">
    <source>
        <dbReference type="ARBA" id="ARBA00022927"/>
    </source>
</evidence>
<dbReference type="InterPro" id="IPR048682">
    <property type="entry name" value="COG4"/>
</dbReference>
<dbReference type="STRING" id="6186.A0A183KLQ2"/>
<protein>
    <recommendedName>
        <fullName evidence="3">Conserved oligomeric Golgi complex subunit 4</fullName>
    </recommendedName>
    <alternativeName>
        <fullName evidence="8">Component of oligomeric Golgi complex 4</fullName>
    </alternativeName>
</protein>
<dbReference type="PANTHER" id="PTHR24016:SF0">
    <property type="entry name" value="CONSERVED OLIGOMERIC GOLGI COMPLEX SUBUNIT 4"/>
    <property type="match status" value="1"/>
</dbReference>
<evidence type="ECO:0000313" key="13">
    <source>
        <dbReference type="WBParaSite" id="SCUD_0001597001-mRNA-1"/>
    </source>
</evidence>
<keyword evidence="9" id="KW-0175">Coiled coil</keyword>
<dbReference type="InterPro" id="IPR048680">
    <property type="entry name" value="COG4_N"/>
</dbReference>
<evidence type="ECO:0000256" key="8">
    <source>
        <dbReference type="ARBA" id="ARBA00031340"/>
    </source>
</evidence>
<keyword evidence="7" id="KW-0472">Membrane</keyword>
<comment type="subcellular location">
    <subcellularLocation>
        <location evidence="1">Golgi apparatus membrane</location>
        <topology evidence="1">Peripheral membrane protein</topology>
    </subcellularLocation>
</comment>